<feature type="compositionally biased region" description="Basic and acidic residues" evidence="5">
    <location>
        <begin position="463"/>
        <end position="480"/>
    </location>
</feature>
<dbReference type="FunFam" id="1.10.472.10:FF:000057">
    <property type="entry name" value="Cyclin N-terminal domain containing 2"/>
    <property type="match status" value="1"/>
</dbReference>
<evidence type="ECO:0000259" key="6">
    <source>
        <dbReference type="SMART" id="SM00385"/>
    </source>
</evidence>
<comment type="function">
    <text evidence="1">Essential for the control of the cell cycle at the G2/M (mitosis) transition.</text>
</comment>
<evidence type="ECO:0008006" key="10">
    <source>
        <dbReference type="Google" id="ProtNLM"/>
    </source>
</evidence>
<proteinExistence type="inferred from homology"/>
<dbReference type="Gene3D" id="1.10.472.10">
    <property type="entry name" value="Cyclin-like"/>
    <property type="match status" value="2"/>
</dbReference>
<protein>
    <recommendedName>
        <fullName evidence="10">Cyclin</fullName>
    </recommendedName>
</protein>
<evidence type="ECO:0000313" key="8">
    <source>
        <dbReference type="EMBL" id="CAL1570895.1"/>
    </source>
</evidence>
<gene>
    <name evidence="8" type="ORF">KC01_LOCUS3104</name>
</gene>
<reference evidence="8 9" key="1">
    <citation type="submission" date="2024-04" db="EMBL/GenBank/DDBJ databases">
        <authorList>
            <person name="Waldvogel A.-M."/>
            <person name="Schoenle A."/>
        </authorList>
    </citation>
    <scope>NUCLEOTIDE SEQUENCE [LARGE SCALE GENOMIC DNA]</scope>
</reference>
<feature type="compositionally biased region" description="Low complexity" evidence="5">
    <location>
        <begin position="627"/>
        <end position="638"/>
    </location>
</feature>
<evidence type="ECO:0000256" key="5">
    <source>
        <dbReference type="SAM" id="MobiDB-lite"/>
    </source>
</evidence>
<evidence type="ECO:0000256" key="4">
    <source>
        <dbReference type="RuleBase" id="RU000383"/>
    </source>
</evidence>
<evidence type="ECO:0000256" key="3">
    <source>
        <dbReference type="ARBA" id="ARBA00025821"/>
    </source>
</evidence>
<dbReference type="Pfam" id="PF00134">
    <property type="entry name" value="Cyclin_N"/>
    <property type="match status" value="1"/>
</dbReference>
<dbReference type="AlphaFoldDB" id="A0AAV2J2I1"/>
<dbReference type="InterPro" id="IPR006671">
    <property type="entry name" value="Cyclin_N"/>
</dbReference>
<feature type="domain" description="Cyclin-like" evidence="6">
    <location>
        <begin position="116"/>
        <end position="200"/>
    </location>
</feature>
<dbReference type="InterPro" id="IPR004367">
    <property type="entry name" value="Cyclin_C-dom"/>
</dbReference>
<dbReference type="InterPro" id="IPR039361">
    <property type="entry name" value="Cyclin"/>
</dbReference>
<dbReference type="GO" id="GO:0042754">
    <property type="term" value="P:negative regulation of circadian rhythm"/>
    <property type="evidence" value="ECO:0007669"/>
    <property type="project" value="InterPro"/>
</dbReference>
<evidence type="ECO:0000256" key="2">
    <source>
        <dbReference type="ARBA" id="ARBA00023127"/>
    </source>
</evidence>
<accession>A0AAV2J2I1</accession>
<dbReference type="EMBL" id="OZ035832">
    <property type="protein sequence ID" value="CAL1570895.1"/>
    <property type="molecule type" value="Genomic_DNA"/>
</dbReference>
<keyword evidence="2 4" id="KW-0195">Cyclin</keyword>
<dbReference type="CDD" id="cd20542">
    <property type="entry name" value="CYCLIN_CNTD2"/>
    <property type="match status" value="1"/>
</dbReference>
<comment type="subunit">
    <text evidence="3">Interacts with the CDK1 protein kinase to form a serine/threonine kinase holoenzyme complex also known as maturation promoting factor (MPF). The cyclin subunit imparts substrate specificity to the complex.</text>
</comment>
<feature type="compositionally biased region" description="Basic and acidic residues" evidence="5">
    <location>
        <begin position="430"/>
        <end position="457"/>
    </location>
</feature>
<dbReference type="CDD" id="cd20537">
    <property type="entry name" value="CYCLIN_CCNO-like_rpt2"/>
    <property type="match status" value="1"/>
</dbReference>
<dbReference type="PANTHER" id="PTHR10177">
    <property type="entry name" value="CYCLINS"/>
    <property type="match status" value="1"/>
</dbReference>
<name>A0AAV2J2I1_KNICA</name>
<evidence type="ECO:0000256" key="1">
    <source>
        <dbReference type="ARBA" id="ARBA00003222"/>
    </source>
</evidence>
<dbReference type="Pfam" id="PF15800">
    <property type="entry name" value="CiPC"/>
    <property type="match status" value="1"/>
</dbReference>
<feature type="compositionally biased region" description="Low complexity" evidence="5">
    <location>
        <begin position="412"/>
        <end position="421"/>
    </location>
</feature>
<dbReference type="SUPFAM" id="SSF47954">
    <property type="entry name" value="Cyclin-like"/>
    <property type="match status" value="2"/>
</dbReference>
<evidence type="ECO:0000313" key="9">
    <source>
        <dbReference type="Proteomes" id="UP001497482"/>
    </source>
</evidence>
<dbReference type="SMART" id="SM01332">
    <property type="entry name" value="Cyclin_C"/>
    <property type="match status" value="1"/>
</dbReference>
<feature type="compositionally biased region" description="Polar residues" evidence="5">
    <location>
        <begin position="640"/>
        <end position="649"/>
    </location>
</feature>
<feature type="region of interest" description="Disordered" evidence="5">
    <location>
        <begin position="410"/>
        <end position="490"/>
    </location>
</feature>
<feature type="domain" description="Cyclin-like" evidence="6">
    <location>
        <begin position="213"/>
        <end position="306"/>
    </location>
</feature>
<feature type="domain" description="Cyclin C-terminal" evidence="7">
    <location>
        <begin position="209"/>
        <end position="330"/>
    </location>
</feature>
<feature type="region of interest" description="Disordered" evidence="5">
    <location>
        <begin position="627"/>
        <end position="649"/>
    </location>
</feature>
<dbReference type="InterPro" id="IPR031602">
    <property type="entry name" value="CIPC"/>
</dbReference>
<dbReference type="Pfam" id="PF02984">
    <property type="entry name" value="Cyclin_C"/>
    <property type="match status" value="1"/>
</dbReference>
<dbReference type="SMART" id="SM00385">
    <property type="entry name" value="CYCLIN"/>
    <property type="match status" value="2"/>
</dbReference>
<dbReference type="InterPro" id="IPR013763">
    <property type="entry name" value="Cyclin-like_dom"/>
</dbReference>
<feature type="region of interest" description="Disordered" evidence="5">
    <location>
        <begin position="763"/>
        <end position="792"/>
    </location>
</feature>
<dbReference type="GO" id="GO:0045892">
    <property type="term" value="P:negative regulation of DNA-templated transcription"/>
    <property type="evidence" value="ECO:0007669"/>
    <property type="project" value="InterPro"/>
</dbReference>
<feature type="region of interest" description="Disordered" evidence="5">
    <location>
        <begin position="524"/>
        <end position="560"/>
    </location>
</feature>
<sequence>MAGAGFCDSRPLLDLHQKVDERRALFTPWQCAEDYESGMVPVNMEAECRWDTFQALVPALLRREVELALEKLDLIWDHTFAWEMFLDMMRSQASCTFSNLDLPSYFTDATRIILVDWLVKVHEMMHFQDETLYLAIHLLNSTLRLIKVTTVNLQLLGMVCLFIAAKKEETLLPEVSDLCYIMDYTYTKPQLLRMERKVLCQLKFDLSFCAPLHFLLLFASVARCSAKMTWMARYLLELTLMDGQCVVFQPIQLAEAALCLARLVLKEPPTPEGEAAWCLVSSLHLGNEPALLTIMHILAMASSTAQKDIWASYIKFSSPETMHVSRHPGLMNASLLLGHQCVLPVPSTTLVWTPLPLSLIGSPNCAWTNGVACLQLVRRRRCCPGAAGSFEWNFQKKSVLWFKMPREPPCSPADTSSSASSIENATDQNSPHRPDETRKSGSEKDSGYSDTSSELKPKKDRSSKKSRETSDDFPQKEPHKNGNHGNVVVAPPTGQLPTFYIIKNMVAEQPHIVQKNPVLWSSQSYPSGSGSNPVLQLQPPNTTSTAQPQTPGASKAISTGKPETTAFLPILNSFPRIAPHPYKKPPDKTTPADSLNQSKRVCIESNNTQTNKSLQGQRIPVICSSSSGASSNYGTASTPRLPSSTTLDKTSVANPRQSCFINTVQVLKQSGLLDIALRTKRLASESNVSARDVTQLRQHSESLCQLASSSKQNTSNMASWLDLHRIMSDSGNYPELKDVQALQGQSAGPNVSVVKPLSLIGGVSDGTMAAEKPSSPKQMDGSRESDSSTDSD</sequence>
<keyword evidence="9" id="KW-1185">Reference proteome</keyword>
<dbReference type="Proteomes" id="UP001497482">
    <property type="component" value="Chromosome 10"/>
</dbReference>
<dbReference type="InterPro" id="IPR036915">
    <property type="entry name" value="Cyclin-like_sf"/>
</dbReference>
<evidence type="ECO:0000259" key="7">
    <source>
        <dbReference type="SMART" id="SM01332"/>
    </source>
</evidence>
<feature type="compositionally biased region" description="Polar residues" evidence="5">
    <location>
        <begin position="532"/>
        <end position="552"/>
    </location>
</feature>
<feature type="region of interest" description="Disordered" evidence="5">
    <location>
        <begin position="576"/>
        <end position="597"/>
    </location>
</feature>
<comment type="similarity">
    <text evidence="4">Belongs to the cyclin family.</text>
</comment>
<organism evidence="8 9">
    <name type="scientific">Knipowitschia caucasica</name>
    <name type="common">Caucasian dwarf goby</name>
    <name type="synonym">Pomatoschistus caucasicus</name>
    <dbReference type="NCBI Taxonomy" id="637954"/>
    <lineage>
        <taxon>Eukaryota</taxon>
        <taxon>Metazoa</taxon>
        <taxon>Chordata</taxon>
        <taxon>Craniata</taxon>
        <taxon>Vertebrata</taxon>
        <taxon>Euteleostomi</taxon>
        <taxon>Actinopterygii</taxon>
        <taxon>Neopterygii</taxon>
        <taxon>Teleostei</taxon>
        <taxon>Neoteleostei</taxon>
        <taxon>Acanthomorphata</taxon>
        <taxon>Gobiaria</taxon>
        <taxon>Gobiiformes</taxon>
        <taxon>Gobioidei</taxon>
        <taxon>Gobiidae</taxon>
        <taxon>Gobiinae</taxon>
        <taxon>Knipowitschia</taxon>
    </lineage>
</organism>